<gene>
    <name evidence="13" type="primary">LOC111301859</name>
</gene>
<dbReference type="InterPro" id="IPR045051">
    <property type="entry name" value="SBT"/>
</dbReference>
<dbReference type="PROSITE" id="PS00138">
    <property type="entry name" value="SUBTILASE_SER"/>
    <property type="match status" value="1"/>
</dbReference>
<dbReference type="InterPro" id="IPR036852">
    <property type="entry name" value="Peptidase_S8/S53_dom_sf"/>
</dbReference>
<organism evidence="12 13">
    <name type="scientific">Durio zibethinus</name>
    <name type="common">Durian</name>
    <dbReference type="NCBI Taxonomy" id="66656"/>
    <lineage>
        <taxon>Eukaryota</taxon>
        <taxon>Viridiplantae</taxon>
        <taxon>Streptophyta</taxon>
        <taxon>Embryophyta</taxon>
        <taxon>Tracheophyta</taxon>
        <taxon>Spermatophyta</taxon>
        <taxon>Magnoliopsida</taxon>
        <taxon>eudicotyledons</taxon>
        <taxon>Gunneridae</taxon>
        <taxon>Pentapetalae</taxon>
        <taxon>rosids</taxon>
        <taxon>malvids</taxon>
        <taxon>Malvales</taxon>
        <taxon>Malvaceae</taxon>
        <taxon>Helicteroideae</taxon>
        <taxon>Durio</taxon>
    </lineage>
</organism>
<keyword evidence="2 7" id="KW-0645">Protease</keyword>
<dbReference type="Gene3D" id="2.60.40.2310">
    <property type="match status" value="1"/>
</dbReference>
<dbReference type="InterPro" id="IPR000209">
    <property type="entry name" value="Peptidase_S8/S53_dom"/>
</dbReference>
<dbReference type="PANTHER" id="PTHR10795">
    <property type="entry name" value="PROPROTEIN CONVERTASE SUBTILISIN/KEXIN"/>
    <property type="match status" value="1"/>
</dbReference>
<feature type="active site" description="Charge relay system" evidence="6 7">
    <location>
        <position position="195"/>
    </location>
</feature>
<dbReference type="GO" id="GO:0006508">
    <property type="term" value="P:proteolysis"/>
    <property type="evidence" value="ECO:0007669"/>
    <property type="project" value="UniProtKB-KW"/>
</dbReference>
<evidence type="ECO:0000256" key="8">
    <source>
        <dbReference type="SAM" id="SignalP"/>
    </source>
</evidence>
<dbReference type="FunFam" id="2.60.40.2310:FF:000001">
    <property type="entry name" value="Subtilisin-like protease SBT1.5"/>
    <property type="match status" value="1"/>
</dbReference>
<evidence type="ECO:0000259" key="11">
    <source>
        <dbReference type="Pfam" id="PF17766"/>
    </source>
</evidence>
<keyword evidence="4 7" id="KW-0378">Hydrolase</keyword>
<dbReference type="InterPro" id="IPR037045">
    <property type="entry name" value="S8pro/Inhibitor_I9_sf"/>
</dbReference>
<dbReference type="FunFam" id="3.40.50.200:FF:000006">
    <property type="entry name" value="Subtilisin-like protease SBT1.5"/>
    <property type="match status" value="1"/>
</dbReference>
<dbReference type="PRINTS" id="PR00723">
    <property type="entry name" value="SUBTILISIN"/>
</dbReference>
<keyword evidence="5 7" id="KW-0720">Serine protease</keyword>
<evidence type="ECO:0000256" key="4">
    <source>
        <dbReference type="ARBA" id="ARBA00022801"/>
    </source>
</evidence>
<dbReference type="PROSITE" id="PS51892">
    <property type="entry name" value="SUBTILASE"/>
    <property type="match status" value="1"/>
</dbReference>
<evidence type="ECO:0000256" key="6">
    <source>
        <dbReference type="PIRSR" id="PIRSR615500-1"/>
    </source>
</evidence>
<feature type="active site" description="Charge relay system" evidence="6 7">
    <location>
        <position position="519"/>
    </location>
</feature>
<evidence type="ECO:0000256" key="5">
    <source>
        <dbReference type="ARBA" id="ARBA00022825"/>
    </source>
</evidence>
<dbReference type="InterPro" id="IPR034197">
    <property type="entry name" value="Peptidases_S8_3"/>
</dbReference>
<evidence type="ECO:0000256" key="7">
    <source>
        <dbReference type="PROSITE-ProRule" id="PRU01240"/>
    </source>
</evidence>
<feature type="active site" description="Charge relay system" evidence="6 7">
    <location>
        <position position="140"/>
    </location>
</feature>
<dbReference type="InterPro" id="IPR041469">
    <property type="entry name" value="Subtilisin-like_FN3"/>
</dbReference>
<dbReference type="GO" id="GO:0004252">
    <property type="term" value="F:serine-type endopeptidase activity"/>
    <property type="evidence" value="ECO:0007669"/>
    <property type="project" value="UniProtKB-UniRule"/>
</dbReference>
<comment type="similarity">
    <text evidence="1 7">Belongs to the peptidase S8 family.</text>
</comment>
<dbReference type="AlphaFoldDB" id="A0A6P5ZMI5"/>
<proteinExistence type="inferred from homology"/>
<evidence type="ECO:0000256" key="1">
    <source>
        <dbReference type="ARBA" id="ARBA00011073"/>
    </source>
</evidence>
<evidence type="ECO:0000256" key="3">
    <source>
        <dbReference type="ARBA" id="ARBA00022729"/>
    </source>
</evidence>
<dbReference type="CDD" id="cd02120">
    <property type="entry name" value="PA_subtilisin_like"/>
    <property type="match status" value="1"/>
</dbReference>
<dbReference type="InterPro" id="IPR015500">
    <property type="entry name" value="Peptidase_S8_subtilisin-rel"/>
</dbReference>
<protein>
    <submittedName>
        <fullName evidence="13">Subtilisin-like protease SBT4.3</fullName>
    </submittedName>
</protein>
<keyword evidence="3 8" id="KW-0732">Signal</keyword>
<dbReference type="KEGG" id="dzi:111301859"/>
<evidence type="ECO:0000256" key="2">
    <source>
        <dbReference type="ARBA" id="ARBA00022670"/>
    </source>
</evidence>
<evidence type="ECO:0000313" key="13">
    <source>
        <dbReference type="RefSeq" id="XP_022753600.1"/>
    </source>
</evidence>
<dbReference type="RefSeq" id="XP_022753600.1">
    <property type="nucleotide sequence ID" value="XM_022897865.1"/>
</dbReference>
<dbReference type="Pfam" id="PF05922">
    <property type="entry name" value="Inhibitor_I9"/>
    <property type="match status" value="1"/>
</dbReference>
<reference evidence="13" key="1">
    <citation type="submission" date="2025-08" db="UniProtKB">
        <authorList>
            <consortium name="RefSeq"/>
        </authorList>
    </citation>
    <scope>IDENTIFICATION</scope>
    <source>
        <tissue evidence="13">Fruit stalk</tissue>
    </source>
</reference>
<feature type="domain" description="Subtilisin-like protease fibronectin type-III" evidence="11">
    <location>
        <begin position="626"/>
        <end position="724"/>
    </location>
</feature>
<keyword evidence="12" id="KW-1185">Reference proteome</keyword>
<dbReference type="GeneID" id="111301859"/>
<name>A0A6P5ZMI5_DURZI</name>
<sequence>MEKSGFLLLVGIYVIFMLSLSLSSGAVEEDRKVYIAYLGSLPGGEYFPSSHHSSMLQAVFKQSSVANYLIRSYSRSFNGFAAKLSDEEAKKLASMKGVVSVFPSKVYYLQTTRSWDFMGFNETVKRNLTVESDVIVGVIDSGIWPESESFSDEGFGPPPKKWKGSCKGGQNFTCNNKLVGAQVYGQDSARDTEGHGTHTASTAAGNNVEDVSFFGLAKGTARGGVPSARIAAYKVCSEEGCASADILAAFDDAIADGVDLITISIGADSSSEFYQDPIAIGAFHAAEKGILVMQSAGNSGTSGPQSVISVAPWKLTVAASTMDRLFIDKVVLGNGETLTGFSINSFSLNRTKFPLVYGLQATSDCDETSARICEIGCLNSSLVKNKIVLCDEFGGQEEAHVAGALGSILQTSIDNVSFVVPLPALALSIDNYDSVKSYLSSNEQPEAEILKSETIEDSAAPVVASFSSRGPNLIVPEILKPDISAPGVDILAAYSPAASPSSIATDERRVKYNIISGTSMSCPHVAGVAAYVKTFHPDWSPSAIKSALMTTAFPMDPSNNPDGEFAYGSGHVNPVKAINPGLVYDTVKGDNIRFLCSIGYGEGTIRQISGDNSSCPENSENLLPRDFNYPSLTAAVPAGDSFTVNFHRTVTNVGVARSTYNVELSSNSKLDVKVTPEVLSFKSLKEKKSYNVTVTGQALGNSSMLSTSLVWSDGTHSVRSPIVIHTYEGVQRVVRIS</sequence>
<evidence type="ECO:0000313" key="12">
    <source>
        <dbReference type="Proteomes" id="UP000515121"/>
    </source>
</evidence>
<feature type="chain" id="PRO_5027850997" evidence="8">
    <location>
        <begin position="26"/>
        <end position="737"/>
    </location>
</feature>
<dbReference type="Pfam" id="PF00082">
    <property type="entry name" value="Peptidase_S8"/>
    <property type="match status" value="1"/>
</dbReference>
<dbReference type="Proteomes" id="UP000515121">
    <property type="component" value="Unplaced"/>
</dbReference>
<dbReference type="InterPro" id="IPR023828">
    <property type="entry name" value="Peptidase_S8_Ser-AS"/>
</dbReference>
<dbReference type="OrthoDB" id="4803627at2759"/>
<accession>A0A6P5ZMI5</accession>
<evidence type="ECO:0000259" key="9">
    <source>
        <dbReference type="Pfam" id="PF00082"/>
    </source>
</evidence>
<feature type="domain" description="Peptidase S8/S53" evidence="9">
    <location>
        <begin position="132"/>
        <end position="568"/>
    </location>
</feature>
<dbReference type="InterPro" id="IPR010259">
    <property type="entry name" value="S8pro/Inhibitor_I9"/>
</dbReference>
<dbReference type="Gene3D" id="3.30.70.80">
    <property type="entry name" value="Peptidase S8 propeptide/proteinase inhibitor I9"/>
    <property type="match status" value="1"/>
</dbReference>
<dbReference type="CDD" id="cd04852">
    <property type="entry name" value="Peptidases_S8_3"/>
    <property type="match status" value="1"/>
</dbReference>
<feature type="domain" description="Inhibitor I9" evidence="10">
    <location>
        <begin position="34"/>
        <end position="110"/>
    </location>
</feature>
<dbReference type="Gene3D" id="3.50.30.30">
    <property type="match status" value="1"/>
</dbReference>
<feature type="signal peptide" evidence="8">
    <location>
        <begin position="1"/>
        <end position="25"/>
    </location>
</feature>
<evidence type="ECO:0000259" key="10">
    <source>
        <dbReference type="Pfam" id="PF05922"/>
    </source>
</evidence>
<dbReference type="Pfam" id="PF17766">
    <property type="entry name" value="fn3_6"/>
    <property type="match status" value="1"/>
</dbReference>
<dbReference type="Gene3D" id="3.40.50.200">
    <property type="entry name" value="Peptidase S8/S53 domain"/>
    <property type="match status" value="1"/>
</dbReference>
<dbReference type="SUPFAM" id="SSF52743">
    <property type="entry name" value="Subtilisin-like"/>
    <property type="match status" value="1"/>
</dbReference>